<reference evidence="1" key="2">
    <citation type="journal article" date="2015" name="Fish Shellfish Immunol.">
        <title>Early steps in the European eel (Anguilla anguilla)-Vibrio vulnificus interaction in the gills: Role of the RtxA13 toxin.</title>
        <authorList>
            <person name="Callol A."/>
            <person name="Pajuelo D."/>
            <person name="Ebbesson L."/>
            <person name="Teles M."/>
            <person name="MacKenzie S."/>
            <person name="Amaro C."/>
        </authorList>
    </citation>
    <scope>NUCLEOTIDE SEQUENCE</scope>
</reference>
<organism evidence="1">
    <name type="scientific">Anguilla anguilla</name>
    <name type="common">European freshwater eel</name>
    <name type="synonym">Muraena anguilla</name>
    <dbReference type="NCBI Taxonomy" id="7936"/>
    <lineage>
        <taxon>Eukaryota</taxon>
        <taxon>Metazoa</taxon>
        <taxon>Chordata</taxon>
        <taxon>Craniata</taxon>
        <taxon>Vertebrata</taxon>
        <taxon>Euteleostomi</taxon>
        <taxon>Actinopterygii</taxon>
        <taxon>Neopterygii</taxon>
        <taxon>Teleostei</taxon>
        <taxon>Anguilliformes</taxon>
        <taxon>Anguillidae</taxon>
        <taxon>Anguilla</taxon>
    </lineage>
</organism>
<sequence length="39" mass="4518">MHKRVYCLLNAFVCLKLLKQPLQSHVLVVRDEIRLVIAG</sequence>
<reference evidence="1" key="1">
    <citation type="submission" date="2014-11" db="EMBL/GenBank/DDBJ databases">
        <authorList>
            <person name="Amaro Gonzalez C."/>
        </authorList>
    </citation>
    <scope>NUCLEOTIDE SEQUENCE</scope>
</reference>
<proteinExistence type="predicted"/>
<dbReference type="EMBL" id="GBXM01087259">
    <property type="protein sequence ID" value="JAH21318.1"/>
    <property type="molecule type" value="Transcribed_RNA"/>
</dbReference>
<protein>
    <submittedName>
        <fullName evidence="1">Uncharacterized protein</fullName>
    </submittedName>
</protein>
<dbReference type="AlphaFoldDB" id="A0A0E9QZ23"/>
<name>A0A0E9QZ23_ANGAN</name>
<evidence type="ECO:0000313" key="1">
    <source>
        <dbReference type="EMBL" id="JAH21318.1"/>
    </source>
</evidence>
<accession>A0A0E9QZ23</accession>